<dbReference type="AlphaFoldDB" id="A0AAV9HH06"/>
<dbReference type="InterPro" id="IPR011333">
    <property type="entry name" value="SKP1/BTB/POZ_sf"/>
</dbReference>
<feature type="domain" description="BTB" evidence="1">
    <location>
        <begin position="52"/>
        <end position="144"/>
    </location>
</feature>
<dbReference type="Gene3D" id="3.30.710.10">
    <property type="entry name" value="Potassium Channel Kv1.1, Chain A"/>
    <property type="match status" value="1"/>
</dbReference>
<keyword evidence="3" id="KW-1185">Reference proteome</keyword>
<evidence type="ECO:0000313" key="2">
    <source>
        <dbReference type="EMBL" id="KAK4460151.1"/>
    </source>
</evidence>
<organism evidence="2 3">
    <name type="scientific">Cladorrhinum samala</name>
    <dbReference type="NCBI Taxonomy" id="585594"/>
    <lineage>
        <taxon>Eukaryota</taxon>
        <taxon>Fungi</taxon>
        <taxon>Dikarya</taxon>
        <taxon>Ascomycota</taxon>
        <taxon>Pezizomycotina</taxon>
        <taxon>Sordariomycetes</taxon>
        <taxon>Sordariomycetidae</taxon>
        <taxon>Sordariales</taxon>
        <taxon>Podosporaceae</taxon>
        <taxon>Cladorrhinum</taxon>
    </lineage>
</organism>
<evidence type="ECO:0000259" key="1">
    <source>
        <dbReference type="Pfam" id="PF00651"/>
    </source>
</evidence>
<proteinExistence type="predicted"/>
<name>A0AAV9HH06_9PEZI</name>
<reference evidence="2" key="1">
    <citation type="journal article" date="2023" name="Mol. Phylogenet. Evol.">
        <title>Genome-scale phylogeny and comparative genomics of the fungal order Sordariales.</title>
        <authorList>
            <person name="Hensen N."/>
            <person name="Bonometti L."/>
            <person name="Westerberg I."/>
            <person name="Brannstrom I.O."/>
            <person name="Guillou S."/>
            <person name="Cros-Aarteil S."/>
            <person name="Calhoun S."/>
            <person name="Haridas S."/>
            <person name="Kuo A."/>
            <person name="Mondo S."/>
            <person name="Pangilinan J."/>
            <person name="Riley R."/>
            <person name="LaButti K."/>
            <person name="Andreopoulos B."/>
            <person name="Lipzen A."/>
            <person name="Chen C."/>
            <person name="Yan M."/>
            <person name="Daum C."/>
            <person name="Ng V."/>
            <person name="Clum A."/>
            <person name="Steindorff A."/>
            <person name="Ohm R.A."/>
            <person name="Martin F."/>
            <person name="Silar P."/>
            <person name="Natvig D.O."/>
            <person name="Lalanne C."/>
            <person name="Gautier V."/>
            <person name="Ament-Velasquez S.L."/>
            <person name="Kruys A."/>
            <person name="Hutchinson M.I."/>
            <person name="Powell A.J."/>
            <person name="Barry K."/>
            <person name="Miller A.N."/>
            <person name="Grigoriev I.V."/>
            <person name="Debuchy R."/>
            <person name="Gladieux P."/>
            <person name="Hiltunen Thoren M."/>
            <person name="Johannesson H."/>
        </authorList>
    </citation>
    <scope>NUCLEOTIDE SEQUENCE</scope>
    <source>
        <strain evidence="2">PSN324</strain>
    </source>
</reference>
<evidence type="ECO:0000313" key="3">
    <source>
        <dbReference type="Proteomes" id="UP001321749"/>
    </source>
</evidence>
<comment type="caution">
    <text evidence="2">The sequence shown here is derived from an EMBL/GenBank/DDBJ whole genome shotgun (WGS) entry which is preliminary data.</text>
</comment>
<dbReference type="Pfam" id="PF00651">
    <property type="entry name" value="BTB"/>
    <property type="match status" value="1"/>
</dbReference>
<dbReference type="SUPFAM" id="SSF54695">
    <property type="entry name" value="POZ domain"/>
    <property type="match status" value="1"/>
</dbReference>
<dbReference type="InterPro" id="IPR000210">
    <property type="entry name" value="BTB/POZ_dom"/>
</dbReference>
<accession>A0AAV9HH06</accession>
<reference evidence="2" key="2">
    <citation type="submission" date="2023-06" db="EMBL/GenBank/DDBJ databases">
        <authorList>
            <consortium name="Lawrence Berkeley National Laboratory"/>
            <person name="Mondo S.J."/>
            <person name="Hensen N."/>
            <person name="Bonometti L."/>
            <person name="Westerberg I."/>
            <person name="Brannstrom I.O."/>
            <person name="Guillou S."/>
            <person name="Cros-Aarteil S."/>
            <person name="Calhoun S."/>
            <person name="Haridas S."/>
            <person name="Kuo A."/>
            <person name="Pangilinan J."/>
            <person name="Riley R."/>
            <person name="Labutti K."/>
            <person name="Andreopoulos B."/>
            <person name="Lipzen A."/>
            <person name="Chen C."/>
            <person name="Yanf M."/>
            <person name="Daum C."/>
            <person name="Ng V."/>
            <person name="Clum A."/>
            <person name="Steindorff A."/>
            <person name="Ohm R."/>
            <person name="Martin F."/>
            <person name="Silar P."/>
            <person name="Natvig D."/>
            <person name="Lalanne C."/>
            <person name="Gautier V."/>
            <person name="Ament-Velasquez S.L."/>
            <person name="Kruys A."/>
            <person name="Hutchinson M.I."/>
            <person name="Powell A.J."/>
            <person name="Barry K."/>
            <person name="Miller A.N."/>
            <person name="Grigoriev I.V."/>
            <person name="Debuchy R."/>
            <person name="Gladieux P."/>
            <person name="Thoren M.H."/>
            <person name="Johannesson H."/>
        </authorList>
    </citation>
    <scope>NUCLEOTIDE SEQUENCE</scope>
    <source>
        <strain evidence="2">PSN324</strain>
    </source>
</reference>
<sequence>MSSFNSLPPISHTLAASGDTILTLNNPNAKFAPWEGDSKQPSSTSTQGSPVTFRVSSQHLIQASSMFKAALTGCWKEGSKTVDGFHEISAEDWDAEAMRIVLCLIHSRTMSIPRTVTLEMLAKIAVLVDYYELREALHFCASLWIDHLRSSLPTTFGRDLTLWICVSWVFKDAAIFEAVTKLAIEHSPGKLSTLNLPIPERVINRIQGRREIALWGISIALTELRLQLINGKAGCSFECSSLLLGALTKYMHDAGFTEDYTIKKLSEGRSLMDAIKRVREMKSPDRNWHRPVRYYDPCLFSLNVLTQPFLDKIAGSITPLGLYDP</sequence>
<gene>
    <name evidence="2" type="ORF">QBC42DRAFT_272948</name>
</gene>
<dbReference type="Proteomes" id="UP001321749">
    <property type="component" value="Unassembled WGS sequence"/>
</dbReference>
<protein>
    <recommendedName>
        <fullName evidence="1">BTB domain-containing protein</fullName>
    </recommendedName>
</protein>
<dbReference type="EMBL" id="MU865018">
    <property type="protein sequence ID" value="KAK4460151.1"/>
    <property type="molecule type" value="Genomic_DNA"/>
</dbReference>